<dbReference type="PANTHER" id="PTHR37299:SF1">
    <property type="entry name" value="STAGE 0 SPORULATION PROTEIN A HOMOLOG"/>
    <property type="match status" value="1"/>
</dbReference>
<keyword evidence="5" id="KW-1185">Reference proteome</keyword>
<organism evidence="4 5">
    <name type="scientific">Mariniflexile jejuense</name>
    <dbReference type="NCBI Taxonomy" id="1173582"/>
    <lineage>
        <taxon>Bacteria</taxon>
        <taxon>Pseudomonadati</taxon>
        <taxon>Bacteroidota</taxon>
        <taxon>Flavobacteriia</taxon>
        <taxon>Flavobacteriales</taxon>
        <taxon>Flavobacteriaceae</taxon>
        <taxon>Mariniflexile</taxon>
    </lineage>
</organism>
<dbReference type="PROSITE" id="PS50930">
    <property type="entry name" value="HTH_LYTTR"/>
    <property type="match status" value="1"/>
</dbReference>
<comment type="caution">
    <text evidence="4">The sequence shown here is derived from an EMBL/GenBank/DDBJ whole genome shotgun (WGS) entry which is preliminary data.</text>
</comment>
<accession>A0ABW3JDV2</accession>
<dbReference type="SMART" id="SM00448">
    <property type="entry name" value="REC"/>
    <property type="match status" value="1"/>
</dbReference>
<dbReference type="InterPro" id="IPR001789">
    <property type="entry name" value="Sig_transdc_resp-reg_receiver"/>
</dbReference>
<dbReference type="EMBL" id="JBHTJI010000001">
    <property type="protein sequence ID" value="MFD0988572.1"/>
    <property type="molecule type" value="Genomic_DNA"/>
</dbReference>
<dbReference type="Proteomes" id="UP001597061">
    <property type="component" value="Unassembled WGS sequence"/>
</dbReference>
<gene>
    <name evidence="4" type="ORF">ACFQ1R_00560</name>
</gene>
<evidence type="ECO:0000313" key="5">
    <source>
        <dbReference type="Proteomes" id="UP001597061"/>
    </source>
</evidence>
<dbReference type="Gene3D" id="3.40.50.2300">
    <property type="match status" value="1"/>
</dbReference>
<evidence type="ECO:0000259" key="3">
    <source>
        <dbReference type="PROSITE" id="PS50930"/>
    </source>
</evidence>
<keyword evidence="1" id="KW-0597">Phosphoprotein</keyword>
<dbReference type="InterPro" id="IPR007492">
    <property type="entry name" value="LytTR_DNA-bd_dom"/>
</dbReference>
<feature type="domain" description="HTH LytTR-type" evidence="3">
    <location>
        <begin position="129"/>
        <end position="228"/>
    </location>
</feature>
<dbReference type="Pfam" id="PF04397">
    <property type="entry name" value="LytTR"/>
    <property type="match status" value="1"/>
</dbReference>
<evidence type="ECO:0000313" key="4">
    <source>
        <dbReference type="EMBL" id="MFD0988572.1"/>
    </source>
</evidence>
<dbReference type="PANTHER" id="PTHR37299">
    <property type="entry name" value="TRANSCRIPTIONAL REGULATOR-RELATED"/>
    <property type="match status" value="1"/>
</dbReference>
<evidence type="ECO:0000259" key="2">
    <source>
        <dbReference type="PROSITE" id="PS50110"/>
    </source>
</evidence>
<reference evidence="5" key="1">
    <citation type="journal article" date="2019" name="Int. J. Syst. Evol. Microbiol.">
        <title>The Global Catalogue of Microorganisms (GCM) 10K type strain sequencing project: providing services to taxonomists for standard genome sequencing and annotation.</title>
        <authorList>
            <consortium name="The Broad Institute Genomics Platform"/>
            <consortium name="The Broad Institute Genome Sequencing Center for Infectious Disease"/>
            <person name="Wu L."/>
            <person name="Ma J."/>
        </authorList>
    </citation>
    <scope>NUCLEOTIDE SEQUENCE [LARGE SCALE GENOMIC DNA]</scope>
    <source>
        <strain evidence="5">CCUG 62414</strain>
    </source>
</reference>
<dbReference type="SMART" id="SM00850">
    <property type="entry name" value="LytTR"/>
    <property type="match status" value="1"/>
</dbReference>
<dbReference type="Pfam" id="PF00072">
    <property type="entry name" value="Response_reg"/>
    <property type="match status" value="1"/>
</dbReference>
<proteinExistence type="predicted"/>
<dbReference type="InterPro" id="IPR046947">
    <property type="entry name" value="LytR-like"/>
</dbReference>
<feature type="modified residue" description="4-aspartylphosphate" evidence="1">
    <location>
        <position position="54"/>
    </location>
</feature>
<name>A0ABW3JDV2_9FLAO</name>
<dbReference type="InterPro" id="IPR011006">
    <property type="entry name" value="CheY-like_superfamily"/>
</dbReference>
<dbReference type="SUPFAM" id="SSF52172">
    <property type="entry name" value="CheY-like"/>
    <property type="match status" value="1"/>
</dbReference>
<evidence type="ECO:0000256" key="1">
    <source>
        <dbReference type="PROSITE-ProRule" id="PRU00169"/>
    </source>
</evidence>
<dbReference type="PROSITE" id="PS50110">
    <property type="entry name" value="RESPONSE_REGULATORY"/>
    <property type="match status" value="1"/>
</dbReference>
<dbReference type="Gene3D" id="2.40.50.1020">
    <property type="entry name" value="LytTr DNA-binding domain"/>
    <property type="match status" value="1"/>
</dbReference>
<protein>
    <submittedName>
        <fullName evidence="4">LytR/AlgR family response regulator transcription factor</fullName>
    </submittedName>
</protein>
<sequence>MIKAIAIDDEPLALQVLEVYCNSIPNISLLKTFSNLSNAKKYLNKFPVDVVFLDIEMPNINGIDFYKSLNKNIKVIFTTAYDQYAVEGFNLNAIDYLLKPFSIERFTESVGRIEKIKHIDNNTQENTHLSIRADYKLHRIPFETILYIEAMDDYVKIYIQDEKTIVARATMKGVLEKLPKNIFVRIHKSYIIPISNIKQVNSYEVNLNYILLPIGNSYKKELEKLLSV</sequence>
<feature type="domain" description="Response regulatory" evidence="2">
    <location>
        <begin position="3"/>
        <end position="114"/>
    </location>
</feature>
<dbReference type="RefSeq" id="WP_379924130.1">
    <property type="nucleotide sequence ID" value="NZ_JBHTJI010000001.1"/>
</dbReference>